<evidence type="ECO:0000313" key="2">
    <source>
        <dbReference type="EMBL" id="MED4401804.1"/>
    </source>
</evidence>
<sequence length="77" mass="8824">MKSITVYSTNQCPYCVMLKNFLKEQSLSFKEVNVEENPEIAQRLLNATGRMGVPQTEIDGRWIVGYDPNTIMKVLQN</sequence>
<dbReference type="PROSITE" id="PS51354">
    <property type="entry name" value="GLUTAREDOXIN_2"/>
    <property type="match status" value="1"/>
</dbReference>
<protein>
    <submittedName>
        <fullName evidence="2">Glutaredoxin family protein</fullName>
    </submittedName>
</protein>
<organism evidence="2 3">
    <name type="scientific">Metabacillus fastidiosus</name>
    <dbReference type="NCBI Taxonomy" id="1458"/>
    <lineage>
        <taxon>Bacteria</taxon>
        <taxon>Bacillati</taxon>
        <taxon>Bacillota</taxon>
        <taxon>Bacilli</taxon>
        <taxon>Bacillales</taxon>
        <taxon>Bacillaceae</taxon>
        <taxon>Metabacillus</taxon>
    </lineage>
</organism>
<gene>
    <name evidence="2" type="ORF">P9271_10790</name>
</gene>
<accession>A0ABU6NXG4</accession>
<dbReference type="InterPro" id="IPR002109">
    <property type="entry name" value="Glutaredoxin"/>
</dbReference>
<keyword evidence="3" id="KW-1185">Reference proteome</keyword>
<dbReference type="InterPro" id="IPR051548">
    <property type="entry name" value="Grx-like_ET"/>
</dbReference>
<dbReference type="PANTHER" id="PTHR34386:SF1">
    <property type="entry name" value="GLUTAREDOXIN-LIKE PROTEIN NRDH"/>
    <property type="match status" value="1"/>
</dbReference>
<dbReference type="EMBL" id="JARTFS010000006">
    <property type="protein sequence ID" value="MED4401804.1"/>
    <property type="molecule type" value="Genomic_DNA"/>
</dbReference>
<dbReference type="PANTHER" id="PTHR34386">
    <property type="entry name" value="GLUTAREDOXIN"/>
    <property type="match status" value="1"/>
</dbReference>
<dbReference type="Proteomes" id="UP001342826">
    <property type="component" value="Unassembled WGS sequence"/>
</dbReference>
<feature type="domain" description="Glutaredoxin" evidence="1">
    <location>
        <begin position="4"/>
        <end position="63"/>
    </location>
</feature>
<reference evidence="2 3" key="1">
    <citation type="submission" date="2023-03" db="EMBL/GenBank/DDBJ databases">
        <title>Bacillus Genome Sequencing.</title>
        <authorList>
            <person name="Dunlap C."/>
        </authorList>
    </citation>
    <scope>NUCLEOTIDE SEQUENCE [LARGE SCALE GENOMIC DNA]</scope>
    <source>
        <strain evidence="2 3">NRS-1717</strain>
    </source>
</reference>
<dbReference type="GeneID" id="301143032"/>
<dbReference type="Gene3D" id="3.40.30.10">
    <property type="entry name" value="Glutaredoxin"/>
    <property type="match status" value="1"/>
</dbReference>
<name>A0ABU6NXG4_9BACI</name>
<proteinExistence type="predicted"/>
<comment type="caution">
    <text evidence="2">The sequence shown here is derived from an EMBL/GenBank/DDBJ whole genome shotgun (WGS) entry which is preliminary data.</text>
</comment>
<evidence type="ECO:0000259" key="1">
    <source>
        <dbReference type="Pfam" id="PF00462"/>
    </source>
</evidence>
<dbReference type="CDD" id="cd02976">
    <property type="entry name" value="NrdH"/>
    <property type="match status" value="1"/>
</dbReference>
<dbReference type="SUPFAM" id="SSF52833">
    <property type="entry name" value="Thioredoxin-like"/>
    <property type="match status" value="1"/>
</dbReference>
<evidence type="ECO:0000313" key="3">
    <source>
        <dbReference type="Proteomes" id="UP001342826"/>
    </source>
</evidence>
<dbReference type="InterPro" id="IPR036249">
    <property type="entry name" value="Thioredoxin-like_sf"/>
</dbReference>
<dbReference type="RefSeq" id="WP_066235099.1">
    <property type="nucleotide sequence ID" value="NZ_JARTFQ010000006.1"/>
</dbReference>
<dbReference type="Pfam" id="PF00462">
    <property type="entry name" value="Glutaredoxin"/>
    <property type="match status" value="1"/>
</dbReference>